<evidence type="ECO:0000313" key="4">
    <source>
        <dbReference type="Proteomes" id="UP000041254"/>
    </source>
</evidence>
<evidence type="ECO:0000313" key="3">
    <source>
        <dbReference type="EMBL" id="CEM31362.1"/>
    </source>
</evidence>
<keyword evidence="4" id="KW-1185">Reference proteome</keyword>
<feature type="compositionally biased region" description="Acidic residues" evidence="1">
    <location>
        <begin position="63"/>
        <end position="73"/>
    </location>
</feature>
<dbReference type="PhylomeDB" id="A0A0G4GMD4"/>
<dbReference type="EMBL" id="CDMY01000718">
    <property type="protein sequence ID" value="CEM31362.1"/>
    <property type="molecule type" value="Genomic_DNA"/>
</dbReference>
<feature type="region of interest" description="Disordered" evidence="1">
    <location>
        <begin position="180"/>
        <end position="206"/>
    </location>
</feature>
<feature type="region of interest" description="Disordered" evidence="1">
    <location>
        <begin position="116"/>
        <end position="156"/>
    </location>
</feature>
<dbReference type="Proteomes" id="UP000041254">
    <property type="component" value="Unassembled WGS sequence"/>
</dbReference>
<feature type="region of interest" description="Disordered" evidence="1">
    <location>
        <begin position="1"/>
        <end position="20"/>
    </location>
</feature>
<protein>
    <recommendedName>
        <fullName evidence="2">CCHC-type domain-containing protein</fullName>
    </recommendedName>
</protein>
<dbReference type="GO" id="GO:0003676">
    <property type="term" value="F:nucleic acid binding"/>
    <property type="evidence" value="ECO:0007669"/>
    <property type="project" value="InterPro"/>
</dbReference>
<name>A0A0G4GMD4_VITBC</name>
<dbReference type="InterPro" id="IPR001878">
    <property type="entry name" value="Znf_CCHC"/>
</dbReference>
<reference evidence="3 4" key="1">
    <citation type="submission" date="2014-11" db="EMBL/GenBank/DDBJ databases">
        <authorList>
            <person name="Zhu J."/>
            <person name="Qi W."/>
            <person name="Song R."/>
        </authorList>
    </citation>
    <scope>NUCLEOTIDE SEQUENCE [LARGE SCALE GENOMIC DNA]</scope>
</reference>
<dbReference type="Gene3D" id="3.90.228.10">
    <property type="match status" value="1"/>
</dbReference>
<feature type="domain" description="CCHC-type" evidence="2">
    <location>
        <begin position="217"/>
        <end position="234"/>
    </location>
</feature>
<feature type="region of interest" description="Disordered" evidence="1">
    <location>
        <begin position="36"/>
        <end position="99"/>
    </location>
</feature>
<dbReference type="OrthoDB" id="410530at2759"/>
<accession>A0A0G4GMD4</accession>
<feature type="compositionally biased region" description="Low complexity" evidence="1">
    <location>
        <begin position="52"/>
        <end position="62"/>
    </location>
</feature>
<evidence type="ECO:0000259" key="2">
    <source>
        <dbReference type="SMART" id="SM00343"/>
    </source>
</evidence>
<organism evidence="3 4">
    <name type="scientific">Vitrella brassicaformis (strain CCMP3155)</name>
    <dbReference type="NCBI Taxonomy" id="1169540"/>
    <lineage>
        <taxon>Eukaryota</taxon>
        <taxon>Sar</taxon>
        <taxon>Alveolata</taxon>
        <taxon>Colpodellida</taxon>
        <taxon>Vitrellaceae</taxon>
        <taxon>Vitrella</taxon>
    </lineage>
</organism>
<dbReference type="AlphaFoldDB" id="A0A0G4GMD4"/>
<dbReference type="VEuPathDB" id="CryptoDB:Vbra_10126"/>
<feature type="domain" description="CCHC-type" evidence="2">
    <location>
        <begin position="248"/>
        <end position="266"/>
    </location>
</feature>
<feature type="domain" description="CCHC-type" evidence="2">
    <location>
        <begin position="28"/>
        <end position="46"/>
    </location>
</feature>
<dbReference type="GO" id="GO:0008270">
    <property type="term" value="F:zinc ion binding"/>
    <property type="evidence" value="ECO:0007669"/>
    <property type="project" value="InterPro"/>
</dbReference>
<evidence type="ECO:0000256" key="1">
    <source>
        <dbReference type="SAM" id="MobiDB-lite"/>
    </source>
</evidence>
<dbReference type="SMART" id="SM00343">
    <property type="entry name" value="ZnF_C2HC"/>
    <property type="match status" value="3"/>
</dbReference>
<feature type="compositionally biased region" description="Low complexity" evidence="1">
    <location>
        <begin position="132"/>
        <end position="156"/>
    </location>
</feature>
<sequence>MSQAPSRSGGCRIPSCTHPNCQKTGKHYCKTCGDADSDHYSSACPKLRKASSSRARSAADSGGSDDDGNESDDSTATSSRRSRRSSGCSSGSPGGANPMMQPLIMQLLATQLLTSMMQPPPPAPAPATGAGQQDNTDQTADQNTNQQTSQNTNAAPAAHVCDPRVLAAAMLFNNLCISGQQHQQQGGDSPRHRRRSPSPRRQSCGVRGCRIDHSQHKCRRCGKINDHLTRNCTVQCRVKGCKKAHKHYCRLCGDKDSDHWATECPKGITLYHQTSAASAQAIASGRKMMRGSTGIVGGGIYFAASEQATMGKAHSPGCMIEARVYLGNSLKISALLGAGQYTHTSLKAQGYDSVHLTGMPTGDEYIVFNWAQVRLRKIRDMATGAEIPISHA</sequence>
<gene>
    <name evidence="3" type="ORF">Vbra_10126</name>
</gene>
<dbReference type="SUPFAM" id="SSF56399">
    <property type="entry name" value="ADP-ribosylation"/>
    <property type="match status" value="1"/>
</dbReference>
<dbReference type="InParanoid" id="A0A0G4GMD4"/>
<proteinExistence type="predicted"/>